<keyword evidence="3" id="KW-0804">Transcription</keyword>
<dbReference type="FunFam" id="1.10.10.60:FF:000141">
    <property type="entry name" value="TetR family transcriptional regulator"/>
    <property type="match status" value="1"/>
</dbReference>
<sequence length="221" mass="24643">MSKESDDTRSRPSKGGAVVKKRTRLAPETRRRQILEAALTEFSQHGFGGASIAKIAERAGMSKANFYVHFTSKDEIFETLITTVLDPGLGNWQPPDGVRDVKQVVDQFIEQHYDRGLGEQTIAVLRLMIAEGHRVPELMNKWYRQTLLPARAQQDALTRAHIGKGLVTPDVLTGNQALMMSPVLQAAVFKMVFEPAVAEQEVAAIRDAHRDMLLRLLSGQR</sequence>
<dbReference type="InterPro" id="IPR009057">
    <property type="entry name" value="Homeodomain-like_sf"/>
</dbReference>
<dbReference type="EMBL" id="WNDQ01000024">
    <property type="protein sequence ID" value="KAF1021243.1"/>
    <property type="molecule type" value="Genomic_DNA"/>
</dbReference>
<comment type="caution">
    <text evidence="7">The sequence shown here is derived from an EMBL/GenBank/DDBJ whole genome shotgun (WGS) entry which is preliminary data.</text>
</comment>
<keyword evidence="1" id="KW-0805">Transcription regulation</keyword>
<dbReference type="SUPFAM" id="SSF48498">
    <property type="entry name" value="Tetracyclin repressor-like, C-terminal domain"/>
    <property type="match status" value="1"/>
</dbReference>
<reference evidence="8" key="1">
    <citation type="journal article" date="2020" name="MBio">
        <title>Horizontal gene transfer to a defensive symbiont with a reduced genome amongst a multipartite beetle microbiome.</title>
        <authorList>
            <person name="Waterworth S.C."/>
            <person name="Florez L.V."/>
            <person name="Rees E.R."/>
            <person name="Hertweck C."/>
            <person name="Kaltenpoth M."/>
            <person name="Kwan J.C."/>
        </authorList>
    </citation>
    <scope>NUCLEOTIDE SEQUENCE [LARGE SCALE GENOMIC DNA]</scope>
</reference>
<name>A0A7V8FNY5_9BURK</name>
<proteinExistence type="predicted"/>
<protein>
    <submittedName>
        <fullName evidence="7">HTH-type transcriptional repressor</fullName>
    </submittedName>
</protein>
<evidence type="ECO:0000259" key="6">
    <source>
        <dbReference type="PROSITE" id="PS50977"/>
    </source>
</evidence>
<dbReference type="GO" id="GO:0000976">
    <property type="term" value="F:transcription cis-regulatory region binding"/>
    <property type="evidence" value="ECO:0007669"/>
    <property type="project" value="TreeGrafter"/>
</dbReference>
<gene>
    <name evidence="7" type="ORF">GAK30_02006</name>
</gene>
<feature type="DNA-binding region" description="H-T-H motif" evidence="4">
    <location>
        <begin position="51"/>
        <end position="70"/>
    </location>
</feature>
<dbReference type="PROSITE" id="PS50977">
    <property type="entry name" value="HTH_TETR_2"/>
    <property type="match status" value="1"/>
</dbReference>
<accession>A0A7V8FNY5</accession>
<evidence type="ECO:0000313" key="7">
    <source>
        <dbReference type="EMBL" id="KAF1021243.1"/>
    </source>
</evidence>
<evidence type="ECO:0000256" key="3">
    <source>
        <dbReference type="ARBA" id="ARBA00023163"/>
    </source>
</evidence>
<dbReference type="PANTHER" id="PTHR30055:SF226">
    <property type="entry name" value="HTH-TYPE TRANSCRIPTIONAL REGULATOR PKSA"/>
    <property type="match status" value="1"/>
</dbReference>
<dbReference type="InterPro" id="IPR050109">
    <property type="entry name" value="HTH-type_TetR-like_transc_reg"/>
</dbReference>
<evidence type="ECO:0000256" key="1">
    <source>
        <dbReference type="ARBA" id="ARBA00023015"/>
    </source>
</evidence>
<dbReference type="SUPFAM" id="SSF46689">
    <property type="entry name" value="Homeodomain-like"/>
    <property type="match status" value="1"/>
</dbReference>
<dbReference type="InterPro" id="IPR001647">
    <property type="entry name" value="HTH_TetR"/>
</dbReference>
<dbReference type="InterPro" id="IPR036271">
    <property type="entry name" value="Tet_transcr_reg_TetR-rel_C_sf"/>
</dbReference>
<dbReference type="PANTHER" id="PTHR30055">
    <property type="entry name" value="HTH-TYPE TRANSCRIPTIONAL REGULATOR RUTR"/>
    <property type="match status" value="1"/>
</dbReference>
<dbReference type="GO" id="GO:0003700">
    <property type="term" value="F:DNA-binding transcription factor activity"/>
    <property type="evidence" value="ECO:0007669"/>
    <property type="project" value="TreeGrafter"/>
</dbReference>
<dbReference type="Proteomes" id="UP000461670">
    <property type="component" value="Unassembled WGS sequence"/>
</dbReference>
<organism evidence="7 8">
    <name type="scientific">Paracidovorax wautersii</name>
    <dbReference type="NCBI Taxonomy" id="1177982"/>
    <lineage>
        <taxon>Bacteria</taxon>
        <taxon>Pseudomonadati</taxon>
        <taxon>Pseudomonadota</taxon>
        <taxon>Betaproteobacteria</taxon>
        <taxon>Burkholderiales</taxon>
        <taxon>Comamonadaceae</taxon>
        <taxon>Paracidovorax</taxon>
    </lineage>
</organism>
<feature type="domain" description="HTH tetR-type" evidence="6">
    <location>
        <begin position="28"/>
        <end position="88"/>
    </location>
</feature>
<dbReference type="Pfam" id="PF00440">
    <property type="entry name" value="TetR_N"/>
    <property type="match status" value="1"/>
</dbReference>
<evidence type="ECO:0000256" key="2">
    <source>
        <dbReference type="ARBA" id="ARBA00023125"/>
    </source>
</evidence>
<evidence type="ECO:0000256" key="5">
    <source>
        <dbReference type="SAM" id="MobiDB-lite"/>
    </source>
</evidence>
<keyword evidence="2 4" id="KW-0238">DNA-binding</keyword>
<feature type="region of interest" description="Disordered" evidence="5">
    <location>
        <begin position="1"/>
        <end position="24"/>
    </location>
</feature>
<evidence type="ECO:0000256" key="4">
    <source>
        <dbReference type="PROSITE-ProRule" id="PRU00335"/>
    </source>
</evidence>
<dbReference type="Gene3D" id="1.10.357.10">
    <property type="entry name" value="Tetracycline Repressor, domain 2"/>
    <property type="match status" value="1"/>
</dbReference>
<dbReference type="PRINTS" id="PR00455">
    <property type="entry name" value="HTHTETR"/>
</dbReference>
<dbReference type="AlphaFoldDB" id="A0A7V8FNY5"/>
<evidence type="ECO:0000313" key="8">
    <source>
        <dbReference type="Proteomes" id="UP000461670"/>
    </source>
</evidence>
<feature type="compositionally biased region" description="Basic and acidic residues" evidence="5">
    <location>
        <begin position="1"/>
        <end position="10"/>
    </location>
</feature>